<protein>
    <submittedName>
        <fullName evidence="4">Efflux transporter, RND family, MFP subunit</fullName>
    </submittedName>
</protein>
<keyword evidence="5" id="KW-1185">Reference proteome</keyword>
<organism evidence="4 5">
    <name type="scientific">Methyloglobulus morosus KoM1</name>
    <dbReference type="NCBI Taxonomy" id="1116472"/>
    <lineage>
        <taxon>Bacteria</taxon>
        <taxon>Pseudomonadati</taxon>
        <taxon>Pseudomonadota</taxon>
        <taxon>Gammaproteobacteria</taxon>
        <taxon>Methylococcales</taxon>
        <taxon>Methylococcaceae</taxon>
        <taxon>Methyloglobulus</taxon>
    </lineage>
</organism>
<comment type="similarity">
    <text evidence="1">Belongs to the membrane fusion protein (MFP) (TC 8.A.1) family.</text>
</comment>
<dbReference type="NCBIfam" id="TIGR01730">
    <property type="entry name" value="RND_mfp"/>
    <property type="match status" value="1"/>
</dbReference>
<dbReference type="Gene3D" id="1.10.287.470">
    <property type="entry name" value="Helix hairpin bin"/>
    <property type="match status" value="1"/>
</dbReference>
<accession>V5BIJ8</accession>
<dbReference type="GO" id="GO:1990281">
    <property type="term" value="C:efflux pump complex"/>
    <property type="evidence" value="ECO:0007669"/>
    <property type="project" value="TreeGrafter"/>
</dbReference>
<dbReference type="RefSeq" id="WP_023493859.1">
    <property type="nucleotide sequence ID" value="NZ_AYLO01000034.1"/>
</dbReference>
<evidence type="ECO:0000313" key="4">
    <source>
        <dbReference type="EMBL" id="ESS73115.1"/>
    </source>
</evidence>
<evidence type="ECO:0000256" key="1">
    <source>
        <dbReference type="ARBA" id="ARBA00009477"/>
    </source>
</evidence>
<dbReference type="Pfam" id="PF25954">
    <property type="entry name" value="Beta-barrel_RND_2"/>
    <property type="match status" value="1"/>
</dbReference>
<dbReference type="PATRIC" id="fig|1116472.3.peg.995"/>
<dbReference type="GO" id="GO:0015562">
    <property type="term" value="F:efflux transmembrane transporter activity"/>
    <property type="evidence" value="ECO:0007669"/>
    <property type="project" value="TreeGrafter"/>
</dbReference>
<feature type="domain" description="CusB-like beta-barrel" evidence="3">
    <location>
        <begin position="221"/>
        <end position="289"/>
    </location>
</feature>
<sequence length="372" mass="39535">MTHGKSLSIWIAAIVLIGLGTNLMSSKEAQEPVGNAKSVTRPALSVGVIQPTHLDMPLALTVNGSVAAWQEAIIGAQVSDLRLDEVHVQVGEKVRKGQVLAAFAKESVLAEVAQSKANLAEAEANLAEARLNADRANEVASSGALSKQQVMQYLTAEKTAKAKVGSAKAQLDSQLLRLSHTHVIAIDDGVISSRTATLGAVATPGQELFRLIRQNRLEWRAEVTAAEMAQIKPDTDVSIAVPNVGHVNGKVRFLAPTLDAQSRNGLIYVDLPNAAASGLRAGMFAQGEFHLGNKPAWTIPQGALSLREGFSYVFRLTEQSRDQAKVTQAKVQLGRRSGDNYEVLSGLNPEDKVVASGAAFLADGDSVRVVQE</sequence>
<evidence type="ECO:0000313" key="5">
    <source>
        <dbReference type="Proteomes" id="UP000017842"/>
    </source>
</evidence>
<comment type="caution">
    <text evidence="4">The sequence shown here is derived from an EMBL/GenBank/DDBJ whole genome shotgun (WGS) entry which is preliminary data.</text>
</comment>
<keyword evidence="2" id="KW-0175">Coiled coil</keyword>
<name>V5BIJ8_9GAMM</name>
<evidence type="ECO:0000256" key="2">
    <source>
        <dbReference type="SAM" id="Coils"/>
    </source>
</evidence>
<evidence type="ECO:0000259" key="3">
    <source>
        <dbReference type="Pfam" id="PF25954"/>
    </source>
</evidence>
<dbReference type="AlphaFoldDB" id="V5BIJ8"/>
<dbReference type="PANTHER" id="PTHR30469:SF15">
    <property type="entry name" value="HLYD FAMILY OF SECRETION PROTEINS"/>
    <property type="match status" value="1"/>
</dbReference>
<feature type="coiled-coil region" evidence="2">
    <location>
        <begin position="105"/>
        <end position="139"/>
    </location>
</feature>
<reference evidence="4 5" key="1">
    <citation type="journal article" date="2013" name="Genome Announc.">
        <title>Draft Genome Sequence of the Methanotrophic Gammaproteobacterium Methyloglobulus morosus DSM 22980 Strain KoM1.</title>
        <authorList>
            <person name="Poehlein A."/>
            <person name="Deutzmann J.S."/>
            <person name="Daniel R."/>
            <person name="Simeonova D.D."/>
        </authorList>
    </citation>
    <scope>NUCLEOTIDE SEQUENCE [LARGE SCALE GENOMIC DNA]</scope>
    <source>
        <strain evidence="4 5">KoM1</strain>
    </source>
</reference>
<proteinExistence type="inferred from homology"/>
<dbReference type="OrthoDB" id="7265739at2"/>
<dbReference type="EMBL" id="AYLO01000034">
    <property type="protein sequence ID" value="ESS73115.1"/>
    <property type="molecule type" value="Genomic_DNA"/>
</dbReference>
<dbReference type="eggNOG" id="COG0845">
    <property type="taxonomic scope" value="Bacteria"/>
</dbReference>
<dbReference type="PANTHER" id="PTHR30469">
    <property type="entry name" value="MULTIDRUG RESISTANCE PROTEIN MDTA"/>
    <property type="match status" value="1"/>
</dbReference>
<dbReference type="Gene3D" id="2.40.50.100">
    <property type="match status" value="1"/>
</dbReference>
<dbReference type="Proteomes" id="UP000017842">
    <property type="component" value="Unassembled WGS sequence"/>
</dbReference>
<dbReference type="Gene3D" id="2.40.420.20">
    <property type="match status" value="1"/>
</dbReference>
<dbReference type="InterPro" id="IPR006143">
    <property type="entry name" value="RND_pump_MFP"/>
</dbReference>
<dbReference type="STRING" id="1116472.MGMO_35c00110"/>
<dbReference type="Gene3D" id="2.40.30.170">
    <property type="match status" value="1"/>
</dbReference>
<dbReference type="SUPFAM" id="SSF111369">
    <property type="entry name" value="HlyD-like secretion proteins"/>
    <property type="match status" value="1"/>
</dbReference>
<dbReference type="InterPro" id="IPR058792">
    <property type="entry name" value="Beta-barrel_RND_2"/>
</dbReference>
<gene>
    <name evidence="4" type="ORF">MGMO_35c00110</name>
</gene>